<gene>
    <name evidence="1" type="ORF">CBR_g36591</name>
</gene>
<dbReference type="Proteomes" id="UP000265515">
    <property type="component" value="Unassembled WGS sequence"/>
</dbReference>
<sequence length="81" mass="8693">MNTSSFTLPILGSPVTCSGEHKLLSIIAEVDIGNAMGKAIVLVAVDASVGRGRRSWEENEEGELLCVMGLLLANMYIKQDE</sequence>
<proteinExistence type="predicted"/>
<organism evidence="1 2">
    <name type="scientific">Chara braunii</name>
    <name type="common">Braun's stonewort</name>
    <dbReference type="NCBI Taxonomy" id="69332"/>
    <lineage>
        <taxon>Eukaryota</taxon>
        <taxon>Viridiplantae</taxon>
        <taxon>Streptophyta</taxon>
        <taxon>Charophyceae</taxon>
        <taxon>Charales</taxon>
        <taxon>Characeae</taxon>
        <taxon>Chara</taxon>
    </lineage>
</organism>
<accession>A0A388JZ74</accession>
<dbReference type="AlphaFoldDB" id="A0A388JZ74"/>
<evidence type="ECO:0000313" key="1">
    <source>
        <dbReference type="EMBL" id="GBG63104.1"/>
    </source>
</evidence>
<dbReference type="EMBL" id="BFEA01000035">
    <property type="protein sequence ID" value="GBG63104.1"/>
    <property type="molecule type" value="Genomic_DNA"/>
</dbReference>
<reference evidence="1 2" key="1">
    <citation type="journal article" date="2018" name="Cell">
        <title>The Chara Genome: Secondary Complexity and Implications for Plant Terrestrialization.</title>
        <authorList>
            <person name="Nishiyama T."/>
            <person name="Sakayama H."/>
            <person name="Vries J.D."/>
            <person name="Buschmann H."/>
            <person name="Saint-Marcoux D."/>
            <person name="Ullrich K.K."/>
            <person name="Haas F.B."/>
            <person name="Vanderstraeten L."/>
            <person name="Becker D."/>
            <person name="Lang D."/>
            <person name="Vosolsobe S."/>
            <person name="Rombauts S."/>
            <person name="Wilhelmsson P.K.I."/>
            <person name="Janitza P."/>
            <person name="Kern R."/>
            <person name="Heyl A."/>
            <person name="Rumpler F."/>
            <person name="Villalobos L.I.A.C."/>
            <person name="Clay J.M."/>
            <person name="Skokan R."/>
            <person name="Toyoda A."/>
            <person name="Suzuki Y."/>
            <person name="Kagoshima H."/>
            <person name="Schijlen E."/>
            <person name="Tajeshwar N."/>
            <person name="Catarino B."/>
            <person name="Hetherington A.J."/>
            <person name="Saltykova A."/>
            <person name="Bonnot C."/>
            <person name="Breuninger H."/>
            <person name="Symeonidi A."/>
            <person name="Radhakrishnan G.V."/>
            <person name="Van Nieuwerburgh F."/>
            <person name="Deforce D."/>
            <person name="Chang C."/>
            <person name="Karol K.G."/>
            <person name="Hedrich R."/>
            <person name="Ulvskov P."/>
            <person name="Glockner G."/>
            <person name="Delwiche C.F."/>
            <person name="Petrasek J."/>
            <person name="Van de Peer Y."/>
            <person name="Friml J."/>
            <person name="Beilby M."/>
            <person name="Dolan L."/>
            <person name="Kohara Y."/>
            <person name="Sugano S."/>
            <person name="Fujiyama A."/>
            <person name="Delaux P.-M."/>
            <person name="Quint M."/>
            <person name="TheiBen G."/>
            <person name="Hagemann M."/>
            <person name="Harholt J."/>
            <person name="Dunand C."/>
            <person name="Zachgo S."/>
            <person name="Langdale J."/>
            <person name="Maumus F."/>
            <person name="Straeten D.V.D."/>
            <person name="Gould S.B."/>
            <person name="Rensing S.A."/>
        </authorList>
    </citation>
    <scope>NUCLEOTIDE SEQUENCE [LARGE SCALE GENOMIC DNA]</scope>
    <source>
        <strain evidence="1 2">S276</strain>
    </source>
</reference>
<comment type="caution">
    <text evidence="1">The sequence shown here is derived from an EMBL/GenBank/DDBJ whole genome shotgun (WGS) entry which is preliminary data.</text>
</comment>
<keyword evidence="2" id="KW-1185">Reference proteome</keyword>
<dbReference type="Gramene" id="GBG63104">
    <property type="protein sequence ID" value="GBG63104"/>
    <property type="gene ID" value="CBR_g36591"/>
</dbReference>
<name>A0A388JZ74_CHABU</name>
<protein>
    <submittedName>
        <fullName evidence="1">Uncharacterized protein</fullName>
    </submittedName>
</protein>
<evidence type="ECO:0000313" key="2">
    <source>
        <dbReference type="Proteomes" id="UP000265515"/>
    </source>
</evidence>